<evidence type="ECO:0008006" key="3">
    <source>
        <dbReference type="Google" id="ProtNLM"/>
    </source>
</evidence>
<dbReference type="Proteomes" id="UP000070282">
    <property type="component" value="Unassembled WGS sequence"/>
</dbReference>
<dbReference type="EMBL" id="LOCO01000028">
    <property type="protein sequence ID" value="KXO06890.1"/>
    <property type="molecule type" value="Genomic_DNA"/>
</dbReference>
<accession>A0A137S387</accession>
<name>A0A137S387_9GAMM</name>
<dbReference type="Pfam" id="PF11903">
    <property type="entry name" value="ParD_like"/>
    <property type="match status" value="1"/>
</dbReference>
<evidence type="ECO:0000313" key="2">
    <source>
        <dbReference type="Proteomes" id="UP000070282"/>
    </source>
</evidence>
<dbReference type="InterPro" id="IPR021831">
    <property type="entry name" value="ParD-like"/>
</dbReference>
<evidence type="ECO:0000313" key="1">
    <source>
        <dbReference type="EMBL" id="KXO06890.1"/>
    </source>
</evidence>
<sequence length="137" mass="15110">MATAIRIDDKLIREAAAEAQVQRRSTPKQIEYWAEIGRIVAGEVSAEDLMSIAQGNRRVKVEPLVPEPVSGDELWAEVDAARDSGELAKIIANNRVVYQRSPNKPGYLQAIHPDGTRQTGVFRNGVFEALNDRDNAA</sequence>
<proteinExistence type="predicted"/>
<reference evidence="2" key="1">
    <citation type="submission" date="2015-12" db="EMBL/GenBank/DDBJ databases">
        <authorList>
            <person name="Lima A."/>
            <person name="Farahani Zayas N."/>
            <person name="Castro Da Silva M.A."/>
            <person name="Cabral A."/>
            <person name="Pessatti M.L."/>
        </authorList>
    </citation>
    <scope>NUCLEOTIDE SEQUENCE [LARGE SCALE GENOMIC DNA]</scope>
    <source>
        <strain evidence="2">LAMA 842</strain>
    </source>
</reference>
<organism evidence="1 2">
    <name type="scientific">Marinobacter excellens LAMA 842</name>
    <dbReference type="NCBI Taxonomy" id="1306954"/>
    <lineage>
        <taxon>Bacteria</taxon>
        <taxon>Pseudomonadati</taxon>
        <taxon>Pseudomonadota</taxon>
        <taxon>Gammaproteobacteria</taxon>
        <taxon>Pseudomonadales</taxon>
        <taxon>Marinobacteraceae</taxon>
        <taxon>Marinobacter</taxon>
    </lineage>
</organism>
<keyword evidence="2" id="KW-1185">Reference proteome</keyword>
<dbReference type="RefSeq" id="WP_061333451.1">
    <property type="nucleotide sequence ID" value="NZ_LOCO01000028.1"/>
</dbReference>
<gene>
    <name evidence="1" type="ORF">J122_3684</name>
</gene>
<dbReference type="PATRIC" id="fig|1306954.6.peg.2254"/>
<protein>
    <recommendedName>
        <fullName evidence="3">ParD-like antitoxin of type II toxin-antitoxin system</fullName>
    </recommendedName>
</protein>
<comment type="caution">
    <text evidence="1">The sequence shown here is derived from an EMBL/GenBank/DDBJ whole genome shotgun (WGS) entry which is preliminary data.</text>
</comment>
<dbReference type="AlphaFoldDB" id="A0A137S387"/>